<dbReference type="GO" id="GO:0004185">
    <property type="term" value="F:serine-type carboxypeptidase activity"/>
    <property type="evidence" value="ECO:0000318"/>
    <property type="project" value="GO_Central"/>
</dbReference>
<dbReference type="KEGG" id="ptm:GSPATT00011898001"/>
<dbReference type="OMA" id="WYYRQQV"/>
<dbReference type="InterPro" id="IPR001563">
    <property type="entry name" value="Peptidase_S10"/>
</dbReference>
<dbReference type="AlphaFoldDB" id="A0CZV8"/>
<feature type="signal peptide" evidence="2">
    <location>
        <begin position="1"/>
        <end position="28"/>
    </location>
</feature>
<dbReference type="EC" id="3.4.16.-" evidence="2"/>
<evidence type="ECO:0000313" key="3">
    <source>
        <dbReference type="EMBL" id="CAK76325.1"/>
    </source>
</evidence>
<dbReference type="HOGENOM" id="CLU_008523_10_4_1"/>
<evidence type="ECO:0000313" key="4">
    <source>
        <dbReference type="Proteomes" id="UP000000600"/>
    </source>
</evidence>
<keyword evidence="2" id="KW-0645">Protease</keyword>
<accession>A0CZV8</accession>
<evidence type="ECO:0000256" key="2">
    <source>
        <dbReference type="RuleBase" id="RU361156"/>
    </source>
</evidence>
<dbReference type="FunFam" id="3.40.50.1820:FF:000253">
    <property type="entry name" value="Carboxypeptidase"/>
    <property type="match status" value="1"/>
</dbReference>
<evidence type="ECO:0000256" key="1">
    <source>
        <dbReference type="ARBA" id="ARBA00009431"/>
    </source>
</evidence>
<dbReference type="eggNOG" id="KOG1282">
    <property type="taxonomic scope" value="Eukaryota"/>
</dbReference>
<dbReference type="GO" id="GO:0006508">
    <property type="term" value="P:proteolysis"/>
    <property type="evidence" value="ECO:0007669"/>
    <property type="project" value="UniProtKB-KW"/>
</dbReference>
<protein>
    <recommendedName>
        <fullName evidence="2">Carboxypeptidase</fullName>
        <ecNumber evidence="2">3.4.16.-</ecNumber>
    </recommendedName>
</protein>
<dbReference type="Proteomes" id="UP000000600">
    <property type="component" value="Unassembled WGS sequence"/>
</dbReference>
<dbReference type="InterPro" id="IPR029058">
    <property type="entry name" value="AB_hydrolase_fold"/>
</dbReference>
<proteinExistence type="inferred from homology"/>
<reference evidence="3 4" key="1">
    <citation type="journal article" date="2006" name="Nature">
        <title>Global trends of whole-genome duplications revealed by the ciliate Paramecium tetraurelia.</title>
        <authorList>
            <consortium name="Genoscope"/>
            <person name="Aury J.-M."/>
            <person name="Jaillon O."/>
            <person name="Duret L."/>
            <person name="Noel B."/>
            <person name="Jubin C."/>
            <person name="Porcel B.M."/>
            <person name="Segurens B."/>
            <person name="Daubin V."/>
            <person name="Anthouard V."/>
            <person name="Aiach N."/>
            <person name="Arnaiz O."/>
            <person name="Billaut A."/>
            <person name="Beisson J."/>
            <person name="Blanc I."/>
            <person name="Bouhouche K."/>
            <person name="Camara F."/>
            <person name="Duharcourt S."/>
            <person name="Guigo R."/>
            <person name="Gogendeau D."/>
            <person name="Katinka M."/>
            <person name="Keller A.-M."/>
            <person name="Kissmehl R."/>
            <person name="Klotz C."/>
            <person name="Koll F."/>
            <person name="Le Moue A."/>
            <person name="Lepere C."/>
            <person name="Malinsky S."/>
            <person name="Nowacki M."/>
            <person name="Nowak J.K."/>
            <person name="Plattner H."/>
            <person name="Poulain J."/>
            <person name="Ruiz F."/>
            <person name="Serrano V."/>
            <person name="Zagulski M."/>
            <person name="Dessen P."/>
            <person name="Betermier M."/>
            <person name="Weissenbach J."/>
            <person name="Scarpelli C."/>
            <person name="Schachter V."/>
            <person name="Sperling L."/>
            <person name="Meyer E."/>
            <person name="Cohen J."/>
            <person name="Wincker P."/>
        </authorList>
    </citation>
    <scope>NUCLEOTIDE SEQUENCE [LARGE SCALE GENOMIC DNA]</scope>
    <source>
        <strain evidence="3 4">Stock d4-2</strain>
    </source>
</reference>
<keyword evidence="2" id="KW-0378">Hydrolase</keyword>
<dbReference type="OrthoDB" id="443318at2759"/>
<dbReference type="PANTHER" id="PTHR11802:SF201">
    <property type="entry name" value="CARBOXYPEPTIDASE"/>
    <property type="match status" value="1"/>
</dbReference>
<dbReference type="InParanoid" id="A0CZV8"/>
<dbReference type="PANTHER" id="PTHR11802">
    <property type="entry name" value="SERINE PROTEASE FAMILY S10 SERINE CARBOXYPEPTIDASE"/>
    <property type="match status" value="1"/>
</dbReference>
<dbReference type="Pfam" id="PF00450">
    <property type="entry name" value="Peptidase_S10"/>
    <property type="match status" value="1"/>
</dbReference>
<dbReference type="PRINTS" id="PR00724">
    <property type="entry name" value="CRBOXYPTASEC"/>
</dbReference>
<keyword evidence="4" id="KW-1185">Reference proteome</keyword>
<sequence>MSTQYQKQRMNKFVLFLSVLSISLCLQALDDEADLVDKNELNRLFNINYDGKVYSGYLKANTEGTAQFHYMFYPAPVDALNKPVILWLNGGPGCSSLQGAFNENGPFVFKAGTAEFEMNQFSWTNFANMLYIESPITVGFSYGPQGDQSDESTAKYNINALVDFFSRFTEYKKLPFFISGESYAGIYIPTLANEIIDYNAGLAADSRINLQGLAIGNGCTDPTECTDDADPFQIHVYKFYGRHNFISEELYEQILTVQNDCYGVKDGQCKELADKVEVEVSGKEQDQIKFNPYNIYGYCFTYTPEGSKMSQKFGGMRSPNEDSDIPPCADVQGLYHHLRSAEVRNLLKIRQQSAQWAVCSRTLGNYHVNPKGSYYLYQKILKNQIRILKFSGDVDAVVPLTGTMYWVDKLQKELYLATLKPWRPWFVHAQRDVDPDQNAGYVLDLDGLTLLTIRNAGHMVPLDKREESEIFMQKFIKDELFP</sequence>
<dbReference type="PROSITE" id="PS00131">
    <property type="entry name" value="CARBOXYPEPT_SER_SER"/>
    <property type="match status" value="1"/>
</dbReference>
<dbReference type="EMBL" id="CT868230">
    <property type="protein sequence ID" value="CAK76325.1"/>
    <property type="molecule type" value="Genomic_DNA"/>
</dbReference>
<keyword evidence="2" id="KW-0121">Carboxypeptidase</keyword>
<feature type="chain" id="PRO_5006521599" description="Carboxypeptidase" evidence="2">
    <location>
        <begin position="29"/>
        <end position="482"/>
    </location>
</feature>
<name>A0CZV8_PARTE</name>
<gene>
    <name evidence="3" type="ORF">GSPATT00011898001</name>
</gene>
<organism evidence="3 4">
    <name type="scientific">Paramecium tetraurelia</name>
    <dbReference type="NCBI Taxonomy" id="5888"/>
    <lineage>
        <taxon>Eukaryota</taxon>
        <taxon>Sar</taxon>
        <taxon>Alveolata</taxon>
        <taxon>Ciliophora</taxon>
        <taxon>Intramacronucleata</taxon>
        <taxon>Oligohymenophorea</taxon>
        <taxon>Peniculida</taxon>
        <taxon>Parameciidae</taxon>
        <taxon>Paramecium</taxon>
    </lineage>
</organism>
<keyword evidence="2" id="KW-0732">Signal</keyword>
<dbReference type="GeneID" id="5029507"/>
<dbReference type="InterPro" id="IPR018202">
    <property type="entry name" value="Ser_caboxypep_ser_AS"/>
</dbReference>
<dbReference type="Gene3D" id="3.40.50.1820">
    <property type="entry name" value="alpha/beta hydrolase"/>
    <property type="match status" value="1"/>
</dbReference>
<comment type="similarity">
    <text evidence="1 2">Belongs to the peptidase S10 family.</text>
</comment>
<dbReference type="SUPFAM" id="SSF53474">
    <property type="entry name" value="alpha/beta-Hydrolases"/>
    <property type="match status" value="1"/>
</dbReference>
<dbReference type="RefSeq" id="XP_001443722.1">
    <property type="nucleotide sequence ID" value="XM_001443685.2"/>
</dbReference>